<gene>
    <name evidence="7" type="ORF">LY16_00137</name>
    <name evidence="6" type="ORF">XDD1_1660</name>
</gene>
<keyword evidence="4" id="KW-0804">Transcription</keyword>
<dbReference type="OrthoDB" id="8807047at2"/>
<dbReference type="EMBL" id="FO704550">
    <property type="protein sequence ID" value="CDG17359.1"/>
    <property type="molecule type" value="Genomic_DNA"/>
</dbReference>
<evidence type="ECO:0000256" key="2">
    <source>
        <dbReference type="ARBA" id="ARBA00023015"/>
    </source>
</evidence>
<dbReference type="SUPFAM" id="SSF46785">
    <property type="entry name" value="Winged helix' DNA-binding domain"/>
    <property type="match status" value="1"/>
</dbReference>
<evidence type="ECO:0000313" key="7">
    <source>
        <dbReference type="EMBL" id="TYP17253.1"/>
    </source>
</evidence>
<dbReference type="AlphaFoldDB" id="A0A068QRF3"/>
<dbReference type="InterPro" id="IPR000847">
    <property type="entry name" value="LysR_HTH_N"/>
</dbReference>
<comment type="similarity">
    <text evidence="1">Belongs to the LysR transcriptional regulatory family.</text>
</comment>
<dbReference type="GO" id="GO:0003677">
    <property type="term" value="F:DNA binding"/>
    <property type="evidence" value="ECO:0007669"/>
    <property type="project" value="UniProtKB-KW"/>
</dbReference>
<dbReference type="EMBL" id="VNHN01000001">
    <property type="protein sequence ID" value="TYP17253.1"/>
    <property type="molecule type" value="Genomic_DNA"/>
</dbReference>
<name>A0A068QRF3_9GAMM</name>
<feature type="domain" description="HTH lysR-type" evidence="5">
    <location>
        <begin position="5"/>
        <end position="62"/>
    </location>
</feature>
<dbReference type="HOGENOM" id="CLU_039613_6_4_6"/>
<sequence>MRGMPTFRQMEYFLMAANCGSFRVAAERLHMTQPPLSRQIKELENILGGPLFTRSKAGVQLTKRGIAFYKEVPLLRDQFLEIQKKMDAFSLGEKSNWHIGFTSVLSPNIFNQIRKFLTDKLGSDAVSFTYGYSKKLSDLVSKKKLDLAIIGTPSPIPEFDYKLLHLATERMYVAISKSHILSSKEEISLIDLKNEHLFWFQRNENKEYYDKCEYYFLSRGFNMKRKQDPGDNHILLSLISAGEGFSIVPHSITLNERSNLAYIPLIEKESEELNIKIQMIYRSDIDFTHENLINDIHRAHASINN</sequence>
<evidence type="ECO:0000256" key="3">
    <source>
        <dbReference type="ARBA" id="ARBA00023125"/>
    </source>
</evidence>
<evidence type="ECO:0000256" key="1">
    <source>
        <dbReference type="ARBA" id="ARBA00009437"/>
    </source>
</evidence>
<dbReference type="PANTHER" id="PTHR30346">
    <property type="entry name" value="TRANSCRIPTIONAL DUAL REGULATOR HCAR-RELATED"/>
    <property type="match status" value="1"/>
</dbReference>
<evidence type="ECO:0000256" key="4">
    <source>
        <dbReference type="ARBA" id="ARBA00023163"/>
    </source>
</evidence>
<dbReference type="GO" id="GO:0032993">
    <property type="term" value="C:protein-DNA complex"/>
    <property type="evidence" value="ECO:0007669"/>
    <property type="project" value="TreeGrafter"/>
</dbReference>
<reference evidence="7 9" key="2">
    <citation type="submission" date="2019-07" db="EMBL/GenBank/DDBJ databases">
        <title>Genomic Encyclopedia of Type Strains, Phase I: the one thousand microbial genomes (KMG-I) project.</title>
        <authorList>
            <person name="Kyrpides N."/>
        </authorList>
    </citation>
    <scope>NUCLEOTIDE SEQUENCE [LARGE SCALE GENOMIC DNA]</scope>
    <source>
        <strain evidence="7 9">DSM 17909</strain>
    </source>
</reference>
<dbReference type="Pfam" id="PF00126">
    <property type="entry name" value="HTH_1"/>
    <property type="match status" value="1"/>
</dbReference>
<dbReference type="CDD" id="cd08414">
    <property type="entry name" value="PBP2_LTTR_aromatics_like"/>
    <property type="match status" value="1"/>
</dbReference>
<evidence type="ECO:0000313" key="8">
    <source>
        <dbReference type="Proteomes" id="UP000032721"/>
    </source>
</evidence>
<keyword evidence="2" id="KW-0805">Transcription regulation</keyword>
<dbReference type="Proteomes" id="UP000324170">
    <property type="component" value="Unassembled WGS sequence"/>
</dbReference>
<dbReference type="InterPro" id="IPR005119">
    <property type="entry name" value="LysR_subst-bd"/>
</dbReference>
<keyword evidence="9" id="KW-1185">Reference proteome</keyword>
<dbReference type="FunFam" id="1.10.10.10:FF:000001">
    <property type="entry name" value="LysR family transcriptional regulator"/>
    <property type="match status" value="1"/>
</dbReference>
<evidence type="ECO:0000259" key="5">
    <source>
        <dbReference type="PROSITE" id="PS50931"/>
    </source>
</evidence>
<dbReference type="PANTHER" id="PTHR30346:SF17">
    <property type="entry name" value="LYSR FAMILY TRANSCRIPTIONAL REGULATOR"/>
    <property type="match status" value="1"/>
</dbReference>
<evidence type="ECO:0000313" key="6">
    <source>
        <dbReference type="EMBL" id="CDG17359.1"/>
    </source>
</evidence>
<dbReference type="PROSITE" id="PS50931">
    <property type="entry name" value="HTH_LYSR"/>
    <property type="match status" value="1"/>
</dbReference>
<dbReference type="GO" id="GO:0003700">
    <property type="term" value="F:DNA-binding transcription factor activity"/>
    <property type="evidence" value="ECO:0007669"/>
    <property type="project" value="InterPro"/>
</dbReference>
<proteinExistence type="inferred from homology"/>
<dbReference type="InterPro" id="IPR036390">
    <property type="entry name" value="WH_DNA-bd_sf"/>
</dbReference>
<evidence type="ECO:0000313" key="9">
    <source>
        <dbReference type="Proteomes" id="UP000324170"/>
    </source>
</evidence>
<dbReference type="InterPro" id="IPR036388">
    <property type="entry name" value="WH-like_DNA-bd_sf"/>
</dbReference>
<organism evidence="6 8">
    <name type="scientific">Xenorhabdus doucetiae</name>
    <dbReference type="NCBI Taxonomy" id="351671"/>
    <lineage>
        <taxon>Bacteria</taxon>
        <taxon>Pseudomonadati</taxon>
        <taxon>Pseudomonadota</taxon>
        <taxon>Gammaproteobacteria</taxon>
        <taxon>Enterobacterales</taxon>
        <taxon>Morganellaceae</taxon>
        <taxon>Xenorhabdus</taxon>
    </lineage>
</organism>
<dbReference type="Proteomes" id="UP000032721">
    <property type="component" value="Chromosome"/>
</dbReference>
<dbReference type="PRINTS" id="PR00039">
    <property type="entry name" value="HTHLYSR"/>
</dbReference>
<dbReference type="KEGG" id="xdo:XDD1_1660"/>
<dbReference type="Pfam" id="PF03466">
    <property type="entry name" value="LysR_substrate"/>
    <property type="match status" value="1"/>
</dbReference>
<dbReference type="STRING" id="351671.XDD1_1660"/>
<reference evidence="6 8" key="1">
    <citation type="submission" date="2013-07" db="EMBL/GenBank/DDBJ databases">
        <authorList>
            <person name="Genoscope - CEA"/>
        </authorList>
    </citation>
    <scope>NUCLEOTIDE SEQUENCE [LARGE SCALE GENOMIC DNA]</scope>
    <source>
        <strain evidence="6">FRM16</strain>
        <strain evidence="8">FRM16 / DSM 17909</strain>
    </source>
</reference>
<accession>A0A068QRF3</accession>
<dbReference type="SUPFAM" id="SSF53850">
    <property type="entry name" value="Periplasmic binding protein-like II"/>
    <property type="match status" value="1"/>
</dbReference>
<dbReference type="Gene3D" id="3.40.190.10">
    <property type="entry name" value="Periplasmic binding protein-like II"/>
    <property type="match status" value="2"/>
</dbReference>
<protein>
    <submittedName>
        <fullName evidence="7">DNA-binding transcriptional LysR family regulator</fullName>
    </submittedName>
    <submittedName>
        <fullName evidence="6">Putative Lysr-type transcriptional regulatory protein</fullName>
    </submittedName>
</protein>
<dbReference type="Gene3D" id="1.10.10.10">
    <property type="entry name" value="Winged helix-like DNA-binding domain superfamily/Winged helix DNA-binding domain"/>
    <property type="match status" value="1"/>
</dbReference>
<keyword evidence="3 7" id="KW-0238">DNA-binding</keyword>